<name>A0A8K0K5H6_LADFU</name>
<reference evidence="6" key="1">
    <citation type="submission" date="2013-04" db="EMBL/GenBank/DDBJ databases">
        <authorList>
            <person name="Qu J."/>
            <person name="Murali S.C."/>
            <person name="Bandaranaike D."/>
            <person name="Bellair M."/>
            <person name="Blankenburg K."/>
            <person name="Chao H."/>
            <person name="Dinh H."/>
            <person name="Doddapaneni H."/>
            <person name="Downs B."/>
            <person name="Dugan-Rocha S."/>
            <person name="Elkadiri S."/>
            <person name="Gnanaolivu R.D."/>
            <person name="Hernandez B."/>
            <person name="Javaid M."/>
            <person name="Jayaseelan J.C."/>
            <person name="Lee S."/>
            <person name="Li M."/>
            <person name="Ming W."/>
            <person name="Munidasa M."/>
            <person name="Muniz J."/>
            <person name="Nguyen L."/>
            <person name="Ongeri F."/>
            <person name="Osuji N."/>
            <person name="Pu L.-L."/>
            <person name="Puazo M."/>
            <person name="Qu C."/>
            <person name="Quiroz J."/>
            <person name="Raj R."/>
            <person name="Weissenberger G."/>
            <person name="Xin Y."/>
            <person name="Zou X."/>
            <person name="Han Y."/>
            <person name="Richards S."/>
            <person name="Worley K."/>
            <person name="Muzny D."/>
            <person name="Gibbs R."/>
        </authorList>
    </citation>
    <scope>NUCLEOTIDE SEQUENCE</scope>
    <source>
        <strain evidence="6">Sampled in the wild</strain>
    </source>
</reference>
<keyword evidence="7" id="KW-1185">Reference proteome</keyword>
<dbReference type="Pfam" id="PF00151">
    <property type="entry name" value="Lipase"/>
    <property type="match status" value="1"/>
</dbReference>
<dbReference type="GO" id="GO:0005615">
    <property type="term" value="C:extracellular space"/>
    <property type="evidence" value="ECO:0007669"/>
    <property type="project" value="TreeGrafter"/>
</dbReference>
<organism evidence="6 7">
    <name type="scientific">Ladona fulva</name>
    <name type="common">Scarce chaser dragonfly</name>
    <name type="synonym">Libellula fulva</name>
    <dbReference type="NCBI Taxonomy" id="123851"/>
    <lineage>
        <taxon>Eukaryota</taxon>
        <taxon>Metazoa</taxon>
        <taxon>Ecdysozoa</taxon>
        <taxon>Arthropoda</taxon>
        <taxon>Hexapoda</taxon>
        <taxon>Insecta</taxon>
        <taxon>Pterygota</taxon>
        <taxon>Palaeoptera</taxon>
        <taxon>Odonata</taxon>
        <taxon>Epiprocta</taxon>
        <taxon>Anisoptera</taxon>
        <taxon>Libelluloidea</taxon>
        <taxon>Libellulidae</taxon>
        <taxon>Ladona</taxon>
    </lineage>
</organism>
<dbReference type="GO" id="GO:0016042">
    <property type="term" value="P:lipid catabolic process"/>
    <property type="evidence" value="ECO:0007669"/>
    <property type="project" value="TreeGrafter"/>
</dbReference>
<feature type="domain" description="Lipase" evidence="5">
    <location>
        <begin position="4"/>
        <end position="49"/>
    </location>
</feature>
<dbReference type="SUPFAM" id="SSF53474">
    <property type="entry name" value="alpha/beta-Hydrolases"/>
    <property type="match status" value="1"/>
</dbReference>
<reference evidence="6" key="2">
    <citation type="submission" date="2017-10" db="EMBL/GenBank/DDBJ databases">
        <title>Ladona fulva Genome sequencing and assembly.</title>
        <authorList>
            <person name="Murali S."/>
            <person name="Richards S."/>
            <person name="Bandaranaike D."/>
            <person name="Bellair M."/>
            <person name="Blankenburg K."/>
            <person name="Chao H."/>
            <person name="Dinh H."/>
            <person name="Doddapaneni H."/>
            <person name="Dugan-Rocha S."/>
            <person name="Elkadiri S."/>
            <person name="Gnanaolivu R."/>
            <person name="Hernandez B."/>
            <person name="Skinner E."/>
            <person name="Javaid M."/>
            <person name="Lee S."/>
            <person name="Li M."/>
            <person name="Ming W."/>
            <person name="Munidasa M."/>
            <person name="Muniz J."/>
            <person name="Nguyen L."/>
            <person name="Hughes D."/>
            <person name="Osuji N."/>
            <person name="Pu L.-L."/>
            <person name="Puazo M."/>
            <person name="Qu C."/>
            <person name="Quiroz J."/>
            <person name="Raj R."/>
            <person name="Weissenberger G."/>
            <person name="Xin Y."/>
            <person name="Zou X."/>
            <person name="Han Y."/>
            <person name="Worley K."/>
            <person name="Muzny D."/>
            <person name="Gibbs R."/>
        </authorList>
    </citation>
    <scope>NUCLEOTIDE SEQUENCE</scope>
    <source>
        <strain evidence="6">Sampled in the wild</strain>
    </source>
</reference>
<evidence type="ECO:0000256" key="4">
    <source>
        <dbReference type="RuleBase" id="RU004262"/>
    </source>
</evidence>
<protein>
    <recommendedName>
        <fullName evidence="5">Lipase domain-containing protein</fullName>
    </recommendedName>
</protein>
<dbReference type="Proteomes" id="UP000792457">
    <property type="component" value="Unassembled WGS sequence"/>
</dbReference>
<evidence type="ECO:0000256" key="3">
    <source>
        <dbReference type="ARBA" id="ARBA00022525"/>
    </source>
</evidence>
<evidence type="ECO:0000256" key="2">
    <source>
        <dbReference type="ARBA" id="ARBA00010701"/>
    </source>
</evidence>
<dbReference type="EMBL" id="KZ308382">
    <property type="protein sequence ID" value="KAG8228721.1"/>
    <property type="molecule type" value="Genomic_DNA"/>
</dbReference>
<dbReference type="AlphaFoldDB" id="A0A8K0K5H6"/>
<evidence type="ECO:0000313" key="7">
    <source>
        <dbReference type="Proteomes" id="UP000792457"/>
    </source>
</evidence>
<evidence type="ECO:0000256" key="1">
    <source>
        <dbReference type="ARBA" id="ARBA00004613"/>
    </source>
</evidence>
<comment type="similarity">
    <text evidence="2 4">Belongs to the AB hydrolase superfamily. Lipase family.</text>
</comment>
<dbReference type="InterPro" id="IPR029058">
    <property type="entry name" value="AB_hydrolase_fold"/>
</dbReference>
<gene>
    <name evidence="6" type="ORF">J437_LFUL009403</name>
</gene>
<dbReference type="InterPro" id="IPR013818">
    <property type="entry name" value="Lipase"/>
</dbReference>
<dbReference type="InterPro" id="IPR036392">
    <property type="entry name" value="PLAT/LH2_dom_sf"/>
</dbReference>
<comment type="caution">
    <text evidence="6">The sequence shown here is derived from an EMBL/GenBank/DDBJ whole genome shotgun (WGS) entry which is preliminary data.</text>
</comment>
<dbReference type="PANTHER" id="PTHR11610">
    <property type="entry name" value="LIPASE"/>
    <property type="match status" value="1"/>
</dbReference>
<accession>A0A8K0K5H6</accession>
<keyword evidence="3" id="KW-0964">Secreted</keyword>
<dbReference type="InterPro" id="IPR000734">
    <property type="entry name" value="TAG_lipase"/>
</dbReference>
<dbReference type="SUPFAM" id="SSF49723">
    <property type="entry name" value="Lipase/lipooxygenase domain (PLAT/LH2 domain)"/>
    <property type="match status" value="1"/>
</dbReference>
<dbReference type="OrthoDB" id="199913at2759"/>
<proteinExistence type="inferred from homology"/>
<evidence type="ECO:0000313" key="6">
    <source>
        <dbReference type="EMBL" id="KAG8228721.1"/>
    </source>
</evidence>
<evidence type="ECO:0000259" key="5">
    <source>
        <dbReference type="Pfam" id="PF00151"/>
    </source>
</evidence>
<sequence>MKLYIGCNHIRSYEYFTESINSECPFAAVECTSYENYLAGKCFNCESHGVHPELSTSFTGSGEHGSTNKTWCTRMGFHAVDPYLIDGIPTIPPRSLVKTYLRTGSASPFCRHHYRVTIKISASEKSKAHRGEIGSFYLMIRGEKASNSGRMRLSERDIYFKPGSVHTWVVDGSPVGRFLSAKIEWVYSLSILNPVTWRLGLPSIHLSWMKVETLESTER</sequence>
<dbReference type="Gene3D" id="3.40.50.1820">
    <property type="entry name" value="alpha/beta hydrolase"/>
    <property type="match status" value="1"/>
</dbReference>
<comment type="subcellular location">
    <subcellularLocation>
        <location evidence="1">Secreted</location>
    </subcellularLocation>
</comment>
<dbReference type="GO" id="GO:0016298">
    <property type="term" value="F:lipase activity"/>
    <property type="evidence" value="ECO:0007669"/>
    <property type="project" value="InterPro"/>
</dbReference>
<dbReference type="PANTHER" id="PTHR11610:SF185">
    <property type="entry name" value="LD47264P"/>
    <property type="match status" value="1"/>
</dbReference>